<protein>
    <submittedName>
        <fullName evidence="4">Acyl-CoA synthetase</fullName>
    </submittedName>
</protein>
<dbReference type="Pfam" id="PF00501">
    <property type="entry name" value="AMP-binding"/>
    <property type="match status" value="1"/>
</dbReference>
<feature type="domain" description="ApeI dehydratase-like" evidence="3">
    <location>
        <begin position="432"/>
        <end position="524"/>
    </location>
</feature>
<comment type="caution">
    <text evidence="4">The sequence shown here is derived from an EMBL/GenBank/DDBJ whole genome shotgun (WGS) entry which is preliminary data.</text>
</comment>
<dbReference type="InterPro" id="IPR054545">
    <property type="entry name" value="ApeI-like"/>
</dbReference>
<reference evidence="4" key="2">
    <citation type="journal article" date="2021" name="PeerJ">
        <title>Extensive microbial diversity within the chicken gut microbiome revealed by metagenomics and culture.</title>
        <authorList>
            <person name="Gilroy R."/>
            <person name="Ravi A."/>
            <person name="Getino M."/>
            <person name="Pursley I."/>
            <person name="Horton D.L."/>
            <person name="Alikhan N.F."/>
            <person name="Baker D."/>
            <person name="Gharbi K."/>
            <person name="Hall N."/>
            <person name="Watson M."/>
            <person name="Adriaenssens E.M."/>
            <person name="Foster-Nyarko E."/>
            <person name="Jarju S."/>
            <person name="Secka A."/>
            <person name="Antonio M."/>
            <person name="Oren A."/>
            <person name="Chaudhuri R.R."/>
            <person name="La Ragione R."/>
            <person name="Hildebrand F."/>
            <person name="Pallen M.J."/>
        </authorList>
    </citation>
    <scope>NUCLEOTIDE SEQUENCE</scope>
    <source>
        <strain evidence="4">CHK152-2994</strain>
    </source>
</reference>
<gene>
    <name evidence="4" type="ORF">IAD41_04265</name>
</gene>
<dbReference type="InterPro" id="IPR000873">
    <property type="entry name" value="AMP-dep_synth/lig_dom"/>
</dbReference>
<dbReference type="InterPro" id="IPR045851">
    <property type="entry name" value="AMP-bd_C_sf"/>
</dbReference>
<name>A0A9D1FWN7_9BACT</name>
<evidence type="ECO:0000259" key="2">
    <source>
        <dbReference type="Pfam" id="PF00501"/>
    </source>
</evidence>
<organism evidence="4 5">
    <name type="scientific">Candidatus Scatenecus faecavium</name>
    <dbReference type="NCBI Taxonomy" id="2840915"/>
    <lineage>
        <taxon>Bacteria</taxon>
        <taxon>Candidatus Scatenecus</taxon>
    </lineage>
</organism>
<dbReference type="Pfam" id="PF22818">
    <property type="entry name" value="ApeI-like"/>
    <property type="match status" value="1"/>
</dbReference>
<evidence type="ECO:0000313" key="5">
    <source>
        <dbReference type="Proteomes" id="UP000824139"/>
    </source>
</evidence>
<dbReference type="EMBL" id="DVJO01000091">
    <property type="protein sequence ID" value="HIS82801.1"/>
    <property type="molecule type" value="Genomic_DNA"/>
</dbReference>
<keyword evidence="1" id="KW-0175">Coiled coil</keyword>
<reference evidence="4" key="1">
    <citation type="submission" date="2020-10" db="EMBL/GenBank/DDBJ databases">
        <authorList>
            <person name="Gilroy R."/>
        </authorList>
    </citation>
    <scope>NUCLEOTIDE SEQUENCE</scope>
    <source>
        <strain evidence="4">CHK152-2994</strain>
    </source>
</reference>
<feature type="coiled-coil region" evidence="1">
    <location>
        <begin position="126"/>
        <end position="153"/>
    </location>
</feature>
<dbReference type="Gene3D" id="3.10.129.10">
    <property type="entry name" value="Hotdog Thioesterase"/>
    <property type="match status" value="1"/>
</dbReference>
<dbReference type="Proteomes" id="UP000824139">
    <property type="component" value="Unassembled WGS sequence"/>
</dbReference>
<proteinExistence type="predicted"/>
<dbReference type="AlphaFoldDB" id="A0A9D1FWN7"/>
<dbReference type="PANTHER" id="PTHR45398">
    <property type="match status" value="1"/>
</dbReference>
<feature type="domain" description="AMP-dependent synthetase/ligase" evidence="2">
    <location>
        <begin position="104"/>
        <end position="267"/>
    </location>
</feature>
<evidence type="ECO:0000259" key="3">
    <source>
        <dbReference type="Pfam" id="PF22818"/>
    </source>
</evidence>
<evidence type="ECO:0000313" key="4">
    <source>
        <dbReference type="EMBL" id="HIS82801.1"/>
    </source>
</evidence>
<dbReference type="Gene3D" id="3.30.300.30">
    <property type="match status" value="1"/>
</dbReference>
<sequence>MTADFLKYFEGSEYDSKIILKKDGESYSVYDIKKIIAPKAAYLRTLNSSEIAIGECSNFDFIINFLSCVFAKKNIVLKNFTESLEIPDITKLCIKNSENLPDFNFETVNPSEIMINLFTSGSSATPKNIQKTLKNLIKEAEDLKEEFAINENLEFIATTTPNHLYGLVFYLILPLNSGGVINSNSISYPENLTIENACLITSPSFLEKMEKYSEKPLVKPLKIFAAGAKFKEETLNYAKSISGEVIDIYGSTETGTIAYRCSAQEPLKLLKNIRIKPLLNGTEIETPYSFQPIQIIGDRIEVLDGRTIKLLGRADRILKIQEKRLSAEEVENTLNKHEFLKKSYVLQNGEKLACIAVLNNAGIDFLINSGSVELIKILKNYLRKSFEILPQKWKFLDEIPKTSNGKTDKQKIENLFNLNLSFPLVLEKKYCENSADIKLCFYRNCNFFKGHFEGYPILPGVVQLFYAQYFAKDAFGINCTAGQIRRMKFAGIIYPDKIINLNLEFSENKITFKYHDDKQTYSSGNLPVKNILEGVV</sequence>
<dbReference type="PANTHER" id="PTHR45398:SF1">
    <property type="entry name" value="ENZYME, PUTATIVE (JCVI)-RELATED"/>
    <property type="match status" value="1"/>
</dbReference>
<dbReference type="InterPro" id="IPR042099">
    <property type="entry name" value="ANL_N_sf"/>
</dbReference>
<dbReference type="InterPro" id="IPR029069">
    <property type="entry name" value="HotDog_dom_sf"/>
</dbReference>
<dbReference type="Gene3D" id="3.40.50.12780">
    <property type="entry name" value="N-terminal domain of ligase-like"/>
    <property type="match status" value="1"/>
</dbReference>
<accession>A0A9D1FWN7</accession>
<evidence type="ECO:0000256" key="1">
    <source>
        <dbReference type="SAM" id="Coils"/>
    </source>
</evidence>
<dbReference type="SUPFAM" id="SSF56801">
    <property type="entry name" value="Acetyl-CoA synthetase-like"/>
    <property type="match status" value="1"/>
</dbReference>
<dbReference type="SUPFAM" id="SSF54637">
    <property type="entry name" value="Thioesterase/thiol ester dehydrase-isomerase"/>
    <property type="match status" value="1"/>
</dbReference>